<dbReference type="AlphaFoldDB" id="W1P9B4"/>
<proteinExistence type="predicted"/>
<name>W1P9B4_AMBTC</name>
<organism evidence="1 2">
    <name type="scientific">Amborella trichopoda</name>
    <dbReference type="NCBI Taxonomy" id="13333"/>
    <lineage>
        <taxon>Eukaryota</taxon>
        <taxon>Viridiplantae</taxon>
        <taxon>Streptophyta</taxon>
        <taxon>Embryophyta</taxon>
        <taxon>Tracheophyta</taxon>
        <taxon>Spermatophyta</taxon>
        <taxon>Magnoliopsida</taxon>
        <taxon>Amborellales</taxon>
        <taxon>Amborellaceae</taxon>
        <taxon>Amborella</taxon>
    </lineage>
</organism>
<reference evidence="2" key="1">
    <citation type="journal article" date="2013" name="Science">
        <title>The Amborella genome and the evolution of flowering plants.</title>
        <authorList>
            <consortium name="Amborella Genome Project"/>
        </authorList>
    </citation>
    <scope>NUCLEOTIDE SEQUENCE [LARGE SCALE GENOMIC DNA]</scope>
</reference>
<keyword evidence="2" id="KW-1185">Reference proteome</keyword>
<gene>
    <name evidence="1" type="ORF">AMTR_s00042p00138500</name>
</gene>
<dbReference type="Proteomes" id="UP000017836">
    <property type="component" value="Unassembled WGS sequence"/>
</dbReference>
<dbReference type="Gramene" id="ERN03585">
    <property type="protein sequence ID" value="ERN03585"/>
    <property type="gene ID" value="AMTR_s00042p00138500"/>
</dbReference>
<sequence>MEVNKGVEDKCGGSSLISSKFPRFILHHELYDIAIVEPALESDDLFERVKLGLRKLAEDVNAKTEHLSNILALSPSTHCSVTEDSVCVSIRSVDAPPPQLYLIHHMYEQLDDQTTKG</sequence>
<dbReference type="HOGENOM" id="CLU_2213476_0_0_1"/>
<accession>W1P9B4</accession>
<evidence type="ECO:0000313" key="1">
    <source>
        <dbReference type="EMBL" id="ERN03585.1"/>
    </source>
</evidence>
<protein>
    <submittedName>
        <fullName evidence="1">Uncharacterized protein</fullName>
    </submittedName>
</protein>
<dbReference type="EMBL" id="KI394353">
    <property type="protein sequence ID" value="ERN03585.1"/>
    <property type="molecule type" value="Genomic_DNA"/>
</dbReference>
<evidence type="ECO:0000313" key="2">
    <source>
        <dbReference type="Proteomes" id="UP000017836"/>
    </source>
</evidence>